<name>A0A7I8LIJ8_SPIIN</name>
<dbReference type="AlphaFoldDB" id="A0A7I8LIJ8"/>
<dbReference type="Proteomes" id="UP000663760">
    <property type="component" value="Chromosome 16"/>
</dbReference>
<sequence length="135" mass="15577">MEVAGPSATSSADAADKVELQASVKALVADVCLLKLPFQEHKRAAASWAKVPQPKVFACARNAKEFENFLWDLDHYLWVIHSPDAEKVTLANMYLVNDANLWWRMSTEDLARHTIKTWEETYYRISFFRVRIEVF</sequence>
<evidence type="ECO:0000313" key="3">
    <source>
        <dbReference type="Proteomes" id="UP000663760"/>
    </source>
</evidence>
<keyword evidence="3" id="KW-1185">Reference proteome</keyword>
<proteinExistence type="predicted"/>
<dbReference type="EMBL" id="LR746279">
    <property type="protein sequence ID" value="CAA7409610.1"/>
    <property type="molecule type" value="Genomic_DNA"/>
</dbReference>
<organism evidence="2 3">
    <name type="scientific">Spirodela intermedia</name>
    <name type="common">Intermediate duckweed</name>
    <dbReference type="NCBI Taxonomy" id="51605"/>
    <lineage>
        <taxon>Eukaryota</taxon>
        <taxon>Viridiplantae</taxon>
        <taxon>Streptophyta</taxon>
        <taxon>Embryophyta</taxon>
        <taxon>Tracheophyta</taxon>
        <taxon>Spermatophyta</taxon>
        <taxon>Magnoliopsida</taxon>
        <taxon>Liliopsida</taxon>
        <taxon>Araceae</taxon>
        <taxon>Lemnoideae</taxon>
        <taxon>Spirodela</taxon>
    </lineage>
</organism>
<protein>
    <submittedName>
        <fullName evidence="2">Uncharacterized protein</fullName>
    </submittedName>
</protein>
<dbReference type="OrthoDB" id="1741137at2759"/>
<dbReference type="EMBL" id="LR743603">
    <property type="protein sequence ID" value="CAA2633302.1"/>
    <property type="molecule type" value="Genomic_DNA"/>
</dbReference>
<evidence type="ECO:0000313" key="1">
    <source>
        <dbReference type="EMBL" id="CAA2633302.1"/>
    </source>
</evidence>
<reference evidence="2" key="1">
    <citation type="submission" date="2020-02" db="EMBL/GenBank/DDBJ databases">
        <authorList>
            <person name="Scholz U."/>
            <person name="Mascher M."/>
            <person name="Fiebig A."/>
        </authorList>
    </citation>
    <scope>NUCLEOTIDE SEQUENCE</scope>
</reference>
<accession>A0A7I8LIJ8</accession>
<gene>
    <name evidence="1" type="ORF">SI7747_16018830</name>
    <name evidence="2" type="ORF">SI8410_16020288</name>
</gene>
<evidence type="ECO:0000313" key="2">
    <source>
        <dbReference type="EMBL" id="CAA7409610.1"/>
    </source>
</evidence>